<evidence type="ECO:0000256" key="1">
    <source>
        <dbReference type="ARBA" id="ARBA00009156"/>
    </source>
</evidence>
<keyword evidence="2" id="KW-0808">Transferase</keyword>
<evidence type="ECO:0000313" key="5">
    <source>
        <dbReference type="EMBL" id="MBB2184369.1"/>
    </source>
</evidence>
<evidence type="ECO:0000259" key="4">
    <source>
        <dbReference type="Pfam" id="PF00370"/>
    </source>
</evidence>
<dbReference type="Gene3D" id="3.30.420.40">
    <property type="match status" value="2"/>
</dbReference>
<dbReference type="EMBL" id="JACEGA010000001">
    <property type="protein sequence ID" value="MBB2184369.1"/>
    <property type="molecule type" value="Genomic_DNA"/>
</dbReference>
<dbReference type="PIRSF" id="PIRSF000538">
    <property type="entry name" value="GlpK"/>
    <property type="match status" value="1"/>
</dbReference>
<dbReference type="InterPro" id="IPR018484">
    <property type="entry name" value="FGGY_N"/>
</dbReference>
<evidence type="ECO:0000313" key="6">
    <source>
        <dbReference type="Proteomes" id="UP000574276"/>
    </source>
</evidence>
<dbReference type="PANTHER" id="PTHR43095">
    <property type="entry name" value="SUGAR KINASE"/>
    <property type="match status" value="1"/>
</dbReference>
<keyword evidence="3 5" id="KW-0418">Kinase</keyword>
<dbReference type="RefSeq" id="WP_228353949.1">
    <property type="nucleotide sequence ID" value="NZ_JACEGA010000001.1"/>
</dbReference>
<accession>A0A839K5N2</accession>
<dbReference type="AlphaFoldDB" id="A0A839K5N2"/>
<dbReference type="Pfam" id="PF00370">
    <property type="entry name" value="FGGY_N"/>
    <property type="match status" value="1"/>
</dbReference>
<comment type="similarity">
    <text evidence="1">Belongs to the FGGY kinase family.</text>
</comment>
<dbReference type="SUPFAM" id="SSF53067">
    <property type="entry name" value="Actin-like ATPase domain"/>
    <property type="match status" value="2"/>
</dbReference>
<organism evidence="5 6">
    <name type="scientific">Variimorphobacter saccharofermentans</name>
    <dbReference type="NCBI Taxonomy" id="2755051"/>
    <lineage>
        <taxon>Bacteria</taxon>
        <taxon>Bacillati</taxon>
        <taxon>Bacillota</taxon>
        <taxon>Clostridia</taxon>
        <taxon>Lachnospirales</taxon>
        <taxon>Lachnospiraceae</taxon>
        <taxon>Variimorphobacter</taxon>
    </lineage>
</organism>
<dbReference type="CDD" id="cd00366">
    <property type="entry name" value="ASKHA_NBD_FGGY"/>
    <property type="match status" value="1"/>
</dbReference>
<sequence>MYYLSIDFGTSAVKTSIVDDSLQVKSWSKAEYRYLILPGEKYELKEADLMTALVDAVRGLDDRLLSQVKVICYDTFSPSVVFMDRDGALVYPNIITHLDRRSRKQSDDIDRIIGKEAYRNISGIYPFAGGCSAMTLLWFLQNQPEVLEKSYYIGHLTTLIHKRFTGLWMVDFVNSSMLGLYETTTQGTWSEVLLKELQIERRLFPDIYYPGTMYGVLQKEMADLLGMKEGIPVCVGTNDVAAAQMGAGNNKAGQIMNTAGSSEMVSILTDKPITDAKYYLRNSALPGLWQIYATTCGGFGIQWFYEQFCNEMTLDEFYRYEDGEIQKYLTTGRNDVSFTPFLSGDRQSLAKKTASWMGLSLASTRGEMLVSLLVAIQDVIYGTIDKAARVQELDNVIKITGGMLTPMYLRLKTQLHPEYELTLVDDCPILGNVALAKFRQEGK</sequence>
<dbReference type="Proteomes" id="UP000574276">
    <property type="component" value="Unassembled WGS sequence"/>
</dbReference>
<keyword evidence="6" id="KW-1185">Reference proteome</keyword>
<proteinExistence type="inferred from homology"/>
<comment type="caution">
    <text evidence="5">The sequence shown here is derived from an EMBL/GenBank/DDBJ whole genome shotgun (WGS) entry which is preliminary data.</text>
</comment>
<gene>
    <name evidence="5" type="ORF">H0486_15925</name>
</gene>
<dbReference type="InterPro" id="IPR050406">
    <property type="entry name" value="FGGY_Carb_Kinase"/>
</dbReference>
<evidence type="ECO:0000256" key="3">
    <source>
        <dbReference type="ARBA" id="ARBA00022777"/>
    </source>
</evidence>
<evidence type="ECO:0000256" key="2">
    <source>
        <dbReference type="ARBA" id="ARBA00022679"/>
    </source>
</evidence>
<dbReference type="InterPro" id="IPR000577">
    <property type="entry name" value="Carb_kinase_FGGY"/>
</dbReference>
<protein>
    <submittedName>
        <fullName evidence="5">Sugar kinase</fullName>
    </submittedName>
</protein>
<feature type="domain" description="Carbohydrate kinase FGGY N-terminal" evidence="4">
    <location>
        <begin position="2"/>
        <end position="246"/>
    </location>
</feature>
<dbReference type="GO" id="GO:0005975">
    <property type="term" value="P:carbohydrate metabolic process"/>
    <property type="evidence" value="ECO:0007669"/>
    <property type="project" value="InterPro"/>
</dbReference>
<dbReference type="InterPro" id="IPR043129">
    <property type="entry name" value="ATPase_NBD"/>
</dbReference>
<name>A0A839K5N2_9FIRM</name>
<dbReference type="PANTHER" id="PTHR43095:SF5">
    <property type="entry name" value="XYLULOSE KINASE"/>
    <property type="match status" value="1"/>
</dbReference>
<reference evidence="5 6" key="1">
    <citation type="submission" date="2020-07" db="EMBL/GenBank/DDBJ databases">
        <title>Characterization and genome sequencing of isolate MD1, a novel member within the family Lachnospiraceae.</title>
        <authorList>
            <person name="Rettenmaier R."/>
            <person name="Di Bello L."/>
            <person name="Zinser C."/>
            <person name="Scheitz K."/>
            <person name="Liebl W."/>
            <person name="Zverlov V."/>
        </authorList>
    </citation>
    <scope>NUCLEOTIDE SEQUENCE [LARGE SCALE GENOMIC DNA]</scope>
    <source>
        <strain evidence="5 6">MD1</strain>
    </source>
</reference>
<dbReference type="GO" id="GO:0016301">
    <property type="term" value="F:kinase activity"/>
    <property type="evidence" value="ECO:0007669"/>
    <property type="project" value="UniProtKB-KW"/>
</dbReference>